<dbReference type="PROSITE" id="PS00922">
    <property type="entry name" value="TRANSGLYCOSYLASE"/>
    <property type="match status" value="1"/>
</dbReference>
<dbReference type="SUPFAM" id="SSF54106">
    <property type="entry name" value="LysM domain"/>
    <property type="match status" value="3"/>
</dbReference>
<dbReference type="InterPro" id="IPR000189">
    <property type="entry name" value="Transglyc_AS"/>
</dbReference>
<dbReference type="PANTHER" id="PTHR33734">
    <property type="entry name" value="LYSM DOMAIN-CONTAINING GPI-ANCHORED PROTEIN 2"/>
    <property type="match status" value="1"/>
</dbReference>
<feature type="domain" description="LysM" evidence="2">
    <location>
        <begin position="465"/>
        <end position="508"/>
    </location>
</feature>
<dbReference type="CDD" id="cd00118">
    <property type="entry name" value="LysM"/>
    <property type="match status" value="3"/>
</dbReference>
<evidence type="ECO:0000313" key="3">
    <source>
        <dbReference type="EMBL" id="TDQ39585.1"/>
    </source>
</evidence>
<dbReference type="GO" id="GO:0016020">
    <property type="term" value="C:membrane"/>
    <property type="evidence" value="ECO:0007669"/>
    <property type="project" value="InterPro"/>
</dbReference>
<dbReference type="FunFam" id="1.10.530.10:FF:000004">
    <property type="entry name" value="Membrane-bound lytic murein transglycosylase D"/>
    <property type="match status" value="1"/>
</dbReference>
<dbReference type="PROSITE" id="PS51782">
    <property type="entry name" value="LYSM"/>
    <property type="match status" value="3"/>
</dbReference>
<proteinExistence type="inferred from homology"/>
<dbReference type="Gene3D" id="1.10.530.10">
    <property type="match status" value="1"/>
</dbReference>
<reference evidence="3 4" key="1">
    <citation type="submission" date="2019-03" db="EMBL/GenBank/DDBJ databases">
        <title>Genomic Encyclopedia of Type Strains, Phase IV (KMG-IV): sequencing the most valuable type-strain genomes for metagenomic binning, comparative biology and taxonomic classification.</title>
        <authorList>
            <person name="Goeker M."/>
        </authorList>
    </citation>
    <scope>NUCLEOTIDE SEQUENCE [LARGE SCALE GENOMIC DNA]</scope>
    <source>
        <strain evidence="3 4">DSM 28679</strain>
    </source>
</reference>
<keyword evidence="4" id="KW-1185">Reference proteome</keyword>
<dbReference type="AlphaFoldDB" id="A0A4R6U534"/>
<dbReference type="Pfam" id="PF01464">
    <property type="entry name" value="SLT"/>
    <property type="match status" value="1"/>
</dbReference>
<comment type="caution">
    <text evidence="3">The sequence shown here is derived from an EMBL/GenBank/DDBJ whole genome shotgun (WGS) entry which is preliminary data.</text>
</comment>
<dbReference type="CDD" id="cd16894">
    <property type="entry name" value="MltD-like"/>
    <property type="match status" value="1"/>
</dbReference>
<dbReference type="SUPFAM" id="SSF53955">
    <property type="entry name" value="Lysozyme-like"/>
    <property type="match status" value="1"/>
</dbReference>
<dbReference type="PANTHER" id="PTHR33734:SF22">
    <property type="entry name" value="MEMBRANE-BOUND LYTIC MUREIN TRANSGLYCOSYLASE D"/>
    <property type="match status" value="1"/>
</dbReference>
<dbReference type="Gene3D" id="3.10.350.10">
    <property type="entry name" value="LysM domain"/>
    <property type="match status" value="3"/>
</dbReference>
<feature type="domain" description="LysM" evidence="2">
    <location>
        <begin position="417"/>
        <end position="460"/>
    </location>
</feature>
<dbReference type="InterPro" id="IPR018392">
    <property type="entry name" value="LysM"/>
</dbReference>
<name>A0A4R6U534_9GAMM</name>
<sequence>MLCSGLLACTALLFAGCQQSGLQPQIQDEQALKERLAPLDMPNRNWSEQALRQSRATTATAASAQVVDDENTPAISDIWQRIRHGFQLLDEDLDNPRIDQQRLWFASRTGSLETIAKRSSPYIHYIVEALDNRDMPLELALLPVIESAYNPLAYSPSQAAGLWQFIPSTGRNFKLKQTRWYDGRRDIVASTEAALDYLTYLNQMFDGDWLLTLAAYNAGEGTVSRAIKRNNGLGLPTDYWNLQLPKQTQAYVPKLLGLAQLIASPQAYALNLPEVPDEPYFARVPLEHQLDLQRIASLAKVPAEHIRALNPAFKEGITLDGPQHVLVPAEQAERLERKLATLDPDELLQVQPYIVRSGDTLSGIAQRHGTSVASIRQLNKLKNNQLRIGQHLKLAGAAPQVAQQTTTSTTSKAPAASKYQVRKGDTLGAIAARHGTSVKQLRQLNNLQHDRLKIGQTLLIKPGSTRYVVRAGDTFTGIAQRHKVSVRQLQSWNPSQSKLLKPGQTLTLHL</sequence>
<evidence type="ECO:0000313" key="4">
    <source>
        <dbReference type="Proteomes" id="UP000294575"/>
    </source>
</evidence>
<organism evidence="3 4">
    <name type="scientific">Thiopseudomonas denitrificans</name>
    <dbReference type="NCBI Taxonomy" id="1501432"/>
    <lineage>
        <taxon>Bacteria</taxon>
        <taxon>Pseudomonadati</taxon>
        <taxon>Pseudomonadota</taxon>
        <taxon>Gammaproteobacteria</taxon>
        <taxon>Pseudomonadales</taxon>
        <taxon>Pseudomonadaceae</taxon>
        <taxon>Thiopseudomonas</taxon>
    </lineage>
</organism>
<dbReference type="InterPro" id="IPR023346">
    <property type="entry name" value="Lysozyme-like_dom_sf"/>
</dbReference>
<dbReference type="GO" id="GO:0000270">
    <property type="term" value="P:peptidoglycan metabolic process"/>
    <property type="evidence" value="ECO:0007669"/>
    <property type="project" value="InterPro"/>
</dbReference>
<dbReference type="OrthoDB" id="9815002at2"/>
<dbReference type="EMBL" id="SNYK01000002">
    <property type="protein sequence ID" value="TDQ39585.1"/>
    <property type="molecule type" value="Genomic_DNA"/>
</dbReference>
<comment type="similarity">
    <text evidence="1">Belongs to the transglycosylase Slt family.</text>
</comment>
<dbReference type="Pfam" id="PF01476">
    <property type="entry name" value="LysM"/>
    <property type="match status" value="3"/>
</dbReference>
<dbReference type="InterPro" id="IPR008258">
    <property type="entry name" value="Transglycosylase_SLT_dom_1"/>
</dbReference>
<gene>
    <name evidence="3" type="ORF">DFQ45_102286</name>
</gene>
<dbReference type="SMART" id="SM00257">
    <property type="entry name" value="LysM"/>
    <property type="match status" value="3"/>
</dbReference>
<feature type="domain" description="LysM" evidence="2">
    <location>
        <begin position="351"/>
        <end position="394"/>
    </location>
</feature>
<dbReference type="InterPro" id="IPR036779">
    <property type="entry name" value="LysM_dom_sf"/>
</dbReference>
<evidence type="ECO:0000256" key="1">
    <source>
        <dbReference type="ARBA" id="ARBA00007734"/>
    </source>
</evidence>
<protein>
    <submittedName>
        <fullName evidence="3">Membrane-bound lytic murein transglycosylase D</fullName>
    </submittedName>
</protein>
<dbReference type="GO" id="GO:0008932">
    <property type="term" value="F:lytic endotransglycosylase activity"/>
    <property type="evidence" value="ECO:0007669"/>
    <property type="project" value="TreeGrafter"/>
</dbReference>
<accession>A0A4R6U534</accession>
<evidence type="ECO:0000259" key="2">
    <source>
        <dbReference type="PROSITE" id="PS51782"/>
    </source>
</evidence>
<dbReference type="Proteomes" id="UP000294575">
    <property type="component" value="Unassembled WGS sequence"/>
</dbReference>